<evidence type="ECO:0000256" key="3">
    <source>
        <dbReference type="ARBA" id="ARBA00007163"/>
    </source>
</evidence>
<evidence type="ECO:0000256" key="5">
    <source>
        <dbReference type="ARBA" id="ARBA00023125"/>
    </source>
</evidence>
<reference evidence="11" key="1">
    <citation type="journal article" date="2019" name="Nat. Commun.">
        <title>Genome-wide association mapping of date palm fruit traits.</title>
        <authorList>
            <person name="Hazzouri K.M."/>
            <person name="Gros-Balthazard M."/>
            <person name="Flowers J.M."/>
            <person name="Copetti D."/>
            <person name="Lemansour A."/>
            <person name="Lebrun M."/>
            <person name="Masmoudi K."/>
            <person name="Ferrand S."/>
            <person name="Dhar M.I."/>
            <person name="Fresquez Z.A."/>
            <person name="Rosas U."/>
            <person name="Zhang J."/>
            <person name="Talag J."/>
            <person name="Lee S."/>
            <person name="Kudrna D."/>
            <person name="Powell R.F."/>
            <person name="Leitch I.J."/>
            <person name="Krueger R.R."/>
            <person name="Wing R.A."/>
            <person name="Amiri K.M.A."/>
            <person name="Purugganan M.D."/>
        </authorList>
    </citation>
    <scope>NUCLEOTIDE SEQUENCE [LARGE SCALE GENOMIC DNA]</scope>
    <source>
        <strain evidence="11">cv. Khalas</strain>
    </source>
</reference>
<comment type="subcellular location">
    <subcellularLocation>
        <location evidence="2">Endoplasmic reticulum membrane</location>
        <topology evidence="2">Single-pass membrane protein</topology>
    </subcellularLocation>
    <subcellularLocation>
        <location evidence="1">Nucleus</location>
    </subcellularLocation>
</comment>
<keyword evidence="5" id="KW-0238">DNA-binding</keyword>
<dbReference type="SUPFAM" id="SSF57959">
    <property type="entry name" value="Leucine zipper domain"/>
    <property type="match status" value="1"/>
</dbReference>
<evidence type="ECO:0000256" key="6">
    <source>
        <dbReference type="ARBA" id="ARBA00023163"/>
    </source>
</evidence>
<feature type="region of interest" description="Disordered" evidence="8">
    <location>
        <begin position="116"/>
        <end position="175"/>
    </location>
</feature>
<keyword evidence="9" id="KW-0472">Membrane</keyword>
<dbReference type="Gene3D" id="1.20.5.170">
    <property type="match status" value="1"/>
</dbReference>
<protein>
    <submittedName>
        <fullName evidence="12">BZIP transcription factor 50</fullName>
    </submittedName>
</protein>
<dbReference type="Proteomes" id="UP000228380">
    <property type="component" value="Chromosome 1"/>
</dbReference>
<comment type="similarity">
    <text evidence="3">Belongs to the bZIP family.</text>
</comment>
<dbReference type="GeneID" id="103695833"/>
<feature type="domain" description="BZIP" evidence="10">
    <location>
        <begin position="154"/>
        <end position="196"/>
    </location>
</feature>
<evidence type="ECO:0000256" key="7">
    <source>
        <dbReference type="ARBA" id="ARBA00023242"/>
    </source>
</evidence>
<dbReference type="SMART" id="SM00338">
    <property type="entry name" value="BRLZ"/>
    <property type="match status" value="1"/>
</dbReference>
<dbReference type="InterPro" id="IPR046347">
    <property type="entry name" value="bZIP_sf"/>
</dbReference>
<dbReference type="PANTHER" id="PTHR47416">
    <property type="entry name" value="BASIC-LEUCINE ZIPPER TRANSCRIPTION FACTOR F-RELATED"/>
    <property type="match status" value="1"/>
</dbReference>
<keyword evidence="4" id="KW-0805">Transcription regulation</keyword>
<dbReference type="GO" id="GO:0005634">
    <property type="term" value="C:nucleus"/>
    <property type="evidence" value="ECO:0007669"/>
    <property type="project" value="UniProtKB-SubCell"/>
</dbReference>
<dbReference type="KEGG" id="pda:103695833"/>
<dbReference type="RefSeq" id="XP_008775480.1">
    <property type="nucleotide sequence ID" value="XM_008777258.2"/>
</dbReference>
<dbReference type="GO" id="GO:0003677">
    <property type="term" value="F:DNA binding"/>
    <property type="evidence" value="ECO:0007669"/>
    <property type="project" value="UniProtKB-KW"/>
</dbReference>
<name>A0A8B7BFD8_PHODC</name>
<feature type="transmembrane region" description="Helical" evidence="9">
    <location>
        <begin position="236"/>
        <end position="257"/>
    </location>
</feature>
<evidence type="ECO:0000256" key="9">
    <source>
        <dbReference type="SAM" id="Phobius"/>
    </source>
</evidence>
<keyword evidence="9" id="KW-1133">Transmembrane helix</keyword>
<organism evidence="11 12">
    <name type="scientific">Phoenix dactylifera</name>
    <name type="common">Date palm</name>
    <dbReference type="NCBI Taxonomy" id="42345"/>
    <lineage>
        <taxon>Eukaryota</taxon>
        <taxon>Viridiplantae</taxon>
        <taxon>Streptophyta</taxon>
        <taxon>Embryophyta</taxon>
        <taxon>Tracheophyta</taxon>
        <taxon>Spermatophyta</taxon>
        <taxon>Magnoliopsida</taxon>
        <taxon>Liliopsida</taxon>
        <taxon>Arecaceae</taxon>
        <taxon>Coryphoideae</taxon>
        <taxon>Phoeniceae</taxon>
        <taxon>Phoenix</taxon>
    </lineage>
</organism>
<evidence type="ECO:0000256" key="1">
    <source>
        <dbReference type="ARBA" id="ARBA00004123"/>
    </source>
</evidence>
<dbReference type="OrthoDB" id="674948at2759"/>
<dbReference type="PROSITE" id="PS00036">
    <property type="entry name" value="BZIP_BASIC"/>
    <property type="match status" value="1"/>
</dbReference>
<evidence type="ECO:0000256" key="4">
    <source>
        <dbReference type="ARBA" id="ARBA00023015"/>
    </source>
</evidence>
<reference evidence="12" key="2">
    <citation type="submission" date="2025-08" db="UniProtKB">
        <authorList>
            <consortium name="RefSeq"/>
        </authorList>
    </citation>
    <scope>IDENTIFICATION</scope>
    <source>
        <tissue evidence="12">Young leaves</tissue>
    </source>
</reference>
<proteinExistence type="inferred from homology"/>
<dbReference type="PROSITE" id="PS50217">
    <property type="entry name" value="BZIP"/>
    <property type="match status" value="1"/>
</dbReference>
<dbReference type="GO" id="GO:0005789">
    <property type="term" value="C:endoplasmic reticulum membrane"/>
    <property type="evidence" value="ECO:0007669"/>
    <property type="project" value="UniProtKB-SubCell"/>
</dbReference>
<dbReference type="CDD" id="cd14704">
    <property type="entry name" value="bZIP_HY5-like"/>
    <property type="match status" value="1"/>
</dbReference>
<evidence type="ECO:0000313" key="11">
    <source>
        <dbReference type="Proteomes" id="UP000228380"/>
    </source>
</evidence>
<keyword evidence="7" id="KW-0539">Nucleus</keyword>
<evidence type="ECO:0000259" key="10">
    <source>
        <dbReference type="PROSITE" id="PS50217"/>
    </source>
</evidence>
<feature type="region of interest" description="Disordered" evidence="8">
    <location>
        <begin position="33"/>
        <end position="77"/>
    </location>
</feature>
<sequence>MGDVVEAPAPDILGDLDLDCLLGGFSDDPALDLSPELWNSEPSPEESKFEGSINSGPSAEPWIPYPPSEWSDSPNSMSSFVNEIEKFLMEDAEGGEDAIDDEFLAGFFCDVSADSGRSEVASPEAEPVRAVVESEATEKSEASAGVDVEDDDPISKKRRRQIRNRDSAMKSRERKKTYVKELEMKNKYMEAECRRLNYALQCCAAENLALHQRLQARTLGVPVAKQESAVLFVESLLLGSLFWLVSIMFLFLVPGLAQPRKVASRLGRGHAHQEMVVARRGANERVVETYLGWDLFIMRRRCRGSRRRMKFCFSLLRAVSA</sequence>
<dbReference type="AlphaFoldDB" id="A0A8B7BFD8"/>
<keyword evidence="6" id="KW-0804">Transcription</keyword>
<dbReference type="PANTHER" id="PTHR47416:SF8">
    <property type="entry name" value="BASIC-LEUCINE ZIPPER TRANSCRIPTION FACTOR E-RELATED"/>
    <property type="match status" value="1"/>
</dbReference>
<accession>A0A8B7BFD8</accession>
<evidence type="ECO:0000313" key="12">
    <source>
        <dbReference type="RefSeq" id="XP_008775480.1"/>
    </source>
</evidence>
<dbReference type="InterPro" id="IPR004827">
    <property type="entry name" value="bZIP"/>
</dbReference>
<keyword evidence="11" id="KW-1185">Reference proteome</keyword>
<dbReference type="GO" id="GO:0003700">
    <property type="term" value="F:DNA-binding transcription factor activity"/>
    <property type="evidence" value="ECO:0007669"/>
    <property type="project" value="InterPro"/>
</dbReference>
<feature type="compositionally biased region" description="Basic and acidic residues" evidence="8">
    <location>
        <begin position="163"/>
        <end position="175"/>
    </location>
</feature>
<evidence type="ECO:0000256" key="2">
    <source>
        <dbReference type="ARBA" id="ARBA00004389"/>
    </source>
</evidence>
<evidence type="ECO:0000256" key="8">
    <source>
        <dbReference type="SAM" id="MobiDB-lite"/>
    </source>
</evidence>
<keyword evidence="9" id="KW-0812">Transmembrane</keyword>
<dbReference type="Pfam" id="PF00170">
    <property type="entry name" value="bZIP_1"/>
    <property type="match status" value="1"/>
</dbReference>
<gene>
    <name evidence="12" type="primary">LOC103695833</name>
</gene>